<dbReference type="Proteomes" id="UP000613740">
    <property type="component" value="Unassembled WGS sequence"/>
</dbReference>
<dbReference type="InterPro" id="IPR038279">
    <property type="entry name" value="Ndc10_dom2_sf"/>
</dbReference>
<dbReference type="Pfam" id="PF16787">
    <property type="entry name" value="NDC10_II"/>
    <property type="match status" value="2"/>
</dbReference>
<feature type="compositionally biased region" description="Low complexity" evidence="1">
    <location>
        <begin position="1361"/>
        <end position="1410"/>
    </location>
</feature>
<sequence length="1881" mass="198517">MPPRKKQKKANQHARGKNNTQQQDVGAGGRGRGGRWAGAGGGEEGGDTEAILLPAGDLLPAGAGDGPLATAALAAIAALRAGEGGLDAALMPEEEDLPEPVPPEPKPAEHRHEGAAAAPEPDAPGAEAAAPRVFGVEEVRAVVQGRRDVQPVNTTSAYDSRLKKHLKPVCDLYKKDMRKIWGLELAQLGTVAVGNMGKQGYAASTIRNLSSAIRWLCWENRNKQGISCDFKNAGDYELFRQANKWAQRVIKGQGPRRQGDPQASTAADTYTAAEYALIAELLVQGQTASNALGMTRLGLAQTQALFHIMHFGAGRGDDTRVMMLADIGKPREVLALSGVTPCVMVPIVLYGTKTQRTDKPSYIALVRAKDVLKCPVRALGELLFVRFTLLQEEFPDLADEDAWLSAPLLRKEDKGAKTATPTPMDYDAMAALVKKVLDVCKIHGRGGRWAGAGGGEEGGDTEAILLPAGDLLPAGAGDGPLATAALAAIAALRAGEGGLDAALMPEEEDLPEPVPPEPKPAEHRHEGAAAAPEPDAPGAEAAAPRVFGVEEVRAVVQGRRDVQPVNTTSAYDSRLKKHLKPVCDLYKKDMRKIWGLELAQLGTVAVGNMGKQGYAASTIRNLSSAIRWLCWENRNKQGISCDFKNAGDYELFRQANKWAQRVIKGQGPRRQGDPQASTAADTYTAAEYALIAELLVQGQTASNALGMTRLGLAQTQALFHIMHFGAGRGDDTRVMMLADIGKPREVLALSGVTPCVMVPIVLYGTKTQRTDKPSYIALVRAKDVLKCPVRALGELLFVRFTLLQEEFPDLADEDAWLSAPLLRKEDKGAKTATPTPMDYDAMAALVKKVLDVCKIHVCKVTHCMRAGGAQVLEGEGVPLPTIERYGRWSISSSVVDVYLTNAPPDALLAMGGYGYCTGPAMQTAFFAPRFKAVLPEELLLPLINHLMPNLEALRECAKGIKGSDPARMSAINFPEVLTYLMGVLVQDSLELADRAPANPVVQWLQKRDEWHTLRERYLMCREELARCKPPTTMEAISYQSRQNAQLSRQNAQLSQQLSQLLNTLGQQVQAVGPDGPQQLAQMGGPQQLAPSAAAQQVQVGWLGGPPFMQPQQLAPSAAALQAQMGGPQQLAPFAAAQQVQVGWPGGPPFMQPQQLAPFAAALQAQMGGPQQLAPFAAAQQVQVGGPQQLAPFTAAQQVQVGWPGGPPFMQPQQLAPFTAALQAQMGGPQQLAPFAAAQQVQVGGPQQLAPFTAAQQVQVGWPGGPPFMQPQQLAPFAAAQHAQVGGPQQLTPSAAAQHAHVGWPGGPPFMQPQQLAPFTAAQHAQVGGPQQLTPSAAAQHAQVGGPQQLTPSAAAQHAQVGGPQQLAPSAAAQQAQVGGPQQLTPSAAAQQVQVGGPQQLAPFTAAQQAQVGGPQQLTPSAAAQHAQVGGPQQLAPFTAAQQVQVGGPQQLTPSAAAQQAQVGWPGGPPFMQPQQLAPSVADVTWFSPGGLQRRAAENVEDIMAGRAPLPAVACGVAAGGAALELQMLSPESRHRRADEVVAATMEGRAAPPLGSGRATGGDATGGAATGGAASGSAAACGAAVLAVASKQTKKKEPAAVVQAGASAAVLWKWRSDAVELKFLMDGALPYRKNELTTLLELYDAYYRGCPTDCGGRMPPWIDLFNLYGPKDDRNALANMEAGSWYPGGKVAKQLTQRMWEFRSLHRWCIVVTGELRGRGLKEAAEFWAGKAKQTLKPFWEDVVQHIVEEPALLKEIVAVSPSAADWRQRLHDVLPADLGAAFAATGNTAGGAAGSGAAAGGVGEAFAATGNTAGGTAGGGAAAGGVGEPVARAKNVLYLWLQAKAAEPGPDMTLSERMQGWFTMTYAERTAWKARYKMIRC</sequence>
<feature type="domain" description="Ndc10" evidence="2">
    <location>
        <begin position="301"/>
        <end position="444"/>
    </location>
</feature>
<dbReference type="GO" id="GO:0003677">
    <property type="term" value="F:DNA binding"/>
    <property type="evidence" value="ECO:0007669"/>
    <property type="project" value="InterPro"/>
</dbReference>
<reference evidence="3" key="1">
    <citation type="journal article" date="2020" name="bioRxiv">
        <title>Comparative genomics of Chlamydomonas.</title>
        <authorList>
            <person name="Craig R.J."/>
            <person name="Hasan A.R."/>
            <person name="Ness R.W."/>
            <person name="Keightley P.D."/>
        </authorList>
    </citation>
    <scope>NUCLEOTIDE SEQUENCE</scope>
    <source>
        <strain evidence="3">CCAP 11/173</strain>
    </source>
</reference>
<organism evidence="3 4">
    <name type="scientific">Chlamydomonas schloesseri</name>
    <dbReference type="NCBI Taxonomy" id="2026947"/>
    <lineage>
        <taxon>Eukaryota</taxon>
        <taxon>Viridiplantae</taxon>
        <taxon>Chlorophyta</taxon>
        <taxon>core chlorophytes</taxon>
        <taxon>Chlorophyceae</taxon>
        <taxon>CS clade</taxon>
        <taxon>Chlamydomonadales</taxon>
        <taxon>Chlamydomonadaceae</taxon>
        <taxon>Chlamydomonas</taxon>
    </lineage>
</organism>
<feature type="region of interest" description="Disordered" evidence="1">
    <location>
        <begin position="94"/>
        <end position="127"/>
    </location>
</feature>
<evidence type="ECO:0000313" key="4">
    <source>
        <dbReference type="Proteomes" id="UP000613740"/>
    </source>
</evidence>
<feature type="region of interest" description="Disordered" evidence="1">
    <location>
        <begin position="1"/>
        <end position="49"/>
    </location>
</feature>
<keyword evidence="4" id="KW-1185">Reference proteome</keyword>
<dbReference type="EMBL" id="JAEHOD010000028">
    <property type="protein sequence ID" value="KAG2445029.1"/>
    <property type="molecule type" value="Genomic_DNA"/>
</dbReference>
<protein>
    <recommendedName>
        <fullName evidence="2">Ndc10 domain-containing protein</fullName>
    </recommendedName>
</protein>
<feature type="compositionally biased region" description="Low complexity" evidence="1">
    <location>
        <begin position="528"/>
        <end position="540"/>
    </location>
</feature>
<feature type="region of interest" description="Disordered" evidence="1">
    <location>
        <begin position="1283"/>
        <end position="1430"/>
    </location>
</feature>
<gene>
    <name evidence="3" type="ORF">HYH02_008897</name>
</gene>
<feature type="region of interest" description="Disordered" evidence="1">
    <location>
        <begin position="1069"/>
        <end position="1090"/>
    </location>
</feature>
<feature type="compositionally biased region" description="Low complexity" evidence="1">
    <location>
        <begin position="115"/>
        <end position="127"/>
    </location>
</feature>
<dbReference type="InterPro" id="IPR011010">
    <property type="entry name" value="DNA_brk_join_enz"/>
</dbReference>
<feature type="region of interest" description="Disordered" evidence="1">
    <location>
        <begin position="507"/>
        <end position="540"/>
    </location>
</feature>
<evidence type="ECO:0000313" key="3">
    <source>
        <dbReference type="EMBL" id="KAG2445029.1"/>
    </source>
</evidence>
<dbReference type="Gene3D" id="1.10.443.20">
    <property type="entry name" value="Centromere DNA-binding protein complex CBF3 subunit, domain 2"/>
    <property type="match status" value="2"/>
</dbReference>
<feature type="domain" description="Ndc10" evidence="2">
    <location>
        <begin position="714"/>
        <end position="996"/>
    </location>
</feature>
<feature type="compositionally biased region" description="Gly residues" evidence="1">
    <location>
        <begin position="26"/>
        <end position="43"/>
    </location>
</feature>
<evidence type="ECO:0000259" key="2">
    <source>
        <dbReference type="Pfam" id="PF16787"/>
    </source>
</evidence>
<dbReference type="OrthoDB" id="560605at2759"/>
<name>A0A836B243_9CHLO</name>
<feature type="compositionally biased region" description="Basic residues" evidence="1">
    <location>
        <begin position="1"/>
        <end position="16"/>
    </location>
</feature>
<dbReference type="SUPFAM" id="SSF56349">
    <property type="entry name" value="DNA breaking-rejoining enzymes"/>
    <property type="match status" value="1"/>
</dbReference>
<comment type="caution">
    <text evidence="3">The sequence shown here is derived from an EMBL/GenBank/DDBJ whole genome shotgun (WGS) entry which is preliminary data.</text>
</comment>
<evidence type="ECO:0000256" key="1">
    <source>
        <dbReference type="SAM" id="MobiDB-lite"/>
    </source>
</evidence>
<dbReference type="InterPro" id="IPR031872">
    <property type="entry name" value="NDC10_II"/>
</dbReference>
<accession>A0A836B243</accession>
<proteinExistence type="predicted"/>